<feature type="region of interest" description="Disordered" evidence="1">
    <location>
        <begin position="201"/>
        <end position="226"/>
    </location>
</feature>
<name>A0A5N6E6W5_9EURO</name>
<gene>
    <name evidence="2" type="ORF">BDV33DRAFT_185997</name>
</gene>
<dbReference type="AlphaFoldDB" id="A0A5N6E6W5"/>
<sequence>MSPVLQVSPWALTKKVVVSVPGTKHSCDAKCRIAYSNDPEGERGSISLSIKAALANSNNRLDSLILAISPKTIQKCSLVQRSKFNLCPAELSSKIRQTISDAKVVSTLSIRFDWPGSVLCPSGAESLSSSDPGDSNFIAFAHICQSNSLRLHFARVQFQEEEFKTLEKFCSGIQRLQPQSFAHHRHPGVVKRHPRIFKLSPPPYDEEHVSTQAEQADPPPYNDQPELNSVLGKRDRGMYHLHMYRRFRLS</sequence>
<accession>A0A5N6E6W5</accession>
<evidence type="ECO:0000313" key="2">
    <source>
        <dbReference type="EMBL" id="KAB8212865.1"/>
    </source>
</evidence>
<dbReference type="Proteomes" id="UP000326799">
    <property type="component" value="Unassembled WGS sequence"/>
</dbReference>
<dbReference type="EMBL" id="ML733819">
    <property type="protein sequence ID" value="KAB8212865.1"/>
    <property type="molecule type" value="Genomic_DNA"/>
</dbReference>
<organism evidence="2 3">
    <name type="scientific">Aspergillus novoparasiticus</name>
    <dbReference type="NCBI Taxonomy" id="986946"/>
    <lineage>
        <taxon>Eukaryota</taxon>
        <taxon>Fungi</taxon>
        <taxon>Dikarya</taxon>
        <taxon>Ascomycota</taxon>
        <taxon>Pezizomycotina</taxon>
        <taxon>Eurotiomycetes</taxon>
        <taxon>Eurotiomycetidae</taxon>
        <taxon>Eurotiales</taxon>
        <taxon>Aspergillaceae</taxon>
        <taxon>Aspergillus</taxon>
        <taxon>Aspergillus subgen. Circumdati</taxon>
    </lineage>
</organism>
<protein>
    <submittedName>
        <fullName evidence="2">Uncharacterized protein</fullName>
    </submittedName>
</protein>
<proteinExistence type="predicted"/>
<evidence type="ECO:0000313" key="3">
    <source>
        <dbReference type="Proteomes" id="UP000326799"/>
    </source>
</evidence>
<keyword evidence="3" id="KW-1185">Reference proteome</keyword>
<reference evidence="2 3" key="1">
    <citation type="submission" date="2019-04" db="EMBL/GenBank/DDBJ databases">
        <title>Fungal friends and foes A comparative genomics study of 23 Aspergillus species from section Flavi.</title>
        <authorList>
            <consortium name="DOE Joint Genome Institute"/>
            <person name="Kjaerbolling I."/>
            <person name="Vesth T.C."/>
            <person name="Frisvad J.C."/>
            <person name="Nybo J.L."/>
            <person name="Theobald S."/>
            <person name="Kildgaard S."/>
            <person name="Petersen T.I."/>
            <person name="Kuo A."/>
            <person name="Sato A."/>
            <person name="Lyhne E.K."/>
            <person name="Kogle M.E."/>
            <person name="Wiebenga A."/>
            <person name="Kun R.S."/>
            <person name="Lubbers R.J."/>
            <person name="Makela M.R."/>
            <person name="Barry K."/>
            <person name="Chovatia M."/>
            <person name="Clum A."/>
            <person name="Daum C."/>
            <person name="Haridas S."/>
            <person name="He G."/>
            <person name="LaButti K."/>
            <person name="Lipzen A."/>
            <person name="Mondo S."/>
            <person name="Pangilinan J."/>
            <person name="Riley R."/>
            <person name="Salamov A."/>
            <person name="Simmons B.A."/>
            <person name="Magnuson J.K."/>
            <person name="Henrissat B."/>
            <person name="Mortensen U.H."/>
            <person name="Larsen T.O."/>
            <person name="De vries R.P."/>
            <person name="Grigoriev I.V."/>
            <person name="Machida M."/>
            <person name="Baker S.E."/>
            <person name="Andersen M.R."/>
        </authorList>
    </citation>
    <scope>NUCLEOTIDE SEQUENCE [LARGE SCALE GENOMIC DNA]</scope>
    <source>
        <strain evidence="2 3">CBS 126849</strain>
    </source>
</reference>
<evidence type="ECO:0000256" key="1">
    <source>
        <dbReference type="SAM" id="MobiDB-lite"/>
    </source>
</evidence>